<sequence>MKHLSLILLLFVFVACKRKAKKENAVEETRTSGSVKILVDESFSGVLGDQVDVFKADYPNATFNIVKGNENKIIPTFLNDSTRVIILSRMLRPEEDKMYRNRSIVPKTSRFAIDGIALITNAANIDTNITVKEVIEILKGTATDGKQLVFDNAYSSTLRYFKDLAGIKELPKKGVYTLQNNNDVITYVADKKDFIGVVGVNWLISNSKEMSESIAKIKVMGLKNLPGKKGDSTFYKPDQKNLISGIYPFLRNIYIINAEGREGLGTGFANWLVSQRGQLIVLKSGLGPHKMMPREFNFKNTN</sequence>
<dbReference type="PANTHER" id="PTHR30570">
    <property type="entry name" value="PERIPLASMIC PHOSPHATE BINDING COMPONENT OF PHOSPHATE ABC TRANSPORTER"/>
    <property type="match status" value="1"/>
</dbReference>
<accession>A0A1G9W098</accession>
<proteinExistence type="predicted"/>
<evidence type="ECO:0000313" key="4">
    <source>
        <dbReference type="Proteomes" id="UP000183200"/>
    </source>
</evidence>
<dbReference type="InterPro" id="IPR024370">
    <property type="entry name" value="PBP_domain"/>
</dbReference>
<dbReference type="Gene3D" id="3.40.190.10">
    <property type="entry name" value="Periplasmic binding protein-like II"/>
    <property type="match status" value="2"/>
</dbReference>
<organism evidence="3 4">
    <name type="scientific">Pedobacter steynii</name>
    <dbReference type="NCBI Taxonomy" id="430522"/>
    <lineage>
        <taxon>Bacteria</taxon>
        <taxon>Pseudomonadati</taxon>
        <taxon>Bacteroidota</taxon>
        <taxon>Sphingobacteriia</taxon>
        <taxon>Sphingobacteriales</taxon>
        <taxon>Sphingobacteriaceae</taxon>
        <taxon>Pedobacter</taxon>
    </lineage>
</organism>
<dbReference type="PANTHER" id="PTHR30570:SF1">
    <property type="entry name" value="PHOSPHATE-BINDING PROTEIN PSTS"/>
    <property type="match status" value="1"/>
</dbReference>
<dbReference type="EMBL" id="FNGY01000005">
    <property type="protein sequence ID" value="SDM77940.1"/>
    <property type="molecule type" value="Genomic_DNA"/>
</dbReference>
<name>A0A1G9W098_9SPHI</name>
<evidence type="ECO:0000259" key="2">
    <source>
        <dbReference type="Pfam" id="PF12849"/>
    </source>
</evidence>
<dbReference type="STRING" id="430522.BFS30_06330"/>
<feature type="domain" description="PBP" evidence="2">
    <location>
        <begin position="27"/>
        <end position="275"/>
    </location>
</feature>
<reference evidence="4" key="1">
    <citation type="submission" date="2016-10" db="EMBL/GenBank/DDBJ databases">
        <authorList>
            <person name="Varghese N."/>
            <person name="Submissions S."/>
        </authorList>
    </citation>
    <scope>NUCLEOTIDE SEQUENCE [LARGE SCALE GENOMIC DNA]</scope>
    <source>
        <strain evidence="4">DSM 19110</strain>
    </source>
</reference>
<dbReference type="PROSITE" id="PS51257">
    <property type="entry name" value="PROKAR_LIPOPROTEIN"/>
    <property type="match status" value="1"/>
</dbReference>
<dbReference type="RefSeq" id="WP_074608027.1">
    <property type="nucleotide sequence ID" value="NZ_FNGY01000005.1"/>
</dbReference>
<protein>
    <submittedName>
        <fullName evidence="3">Phosphate transport system substrate-binding protein</fullName>
    </submittedName>
</protein>
<dbReference type="OrthoDB" id="1450880at2"/>
<gene>
    <name evidence="3" type="ORF">SAMN05421820_10532</name>
</gene>
<dbReference type="InterPro" id="IPR050811">
    <property type="entry name" value="Phosphate_ABC_transporter"/>
</dbReference>
<dbReference type="AlphaFoldDB" id="A0A1G9W098"/>
<dbReference type="Proteomes" id="UP000183200">
    <property type="component" value="Unassembled WGS sequence"/>
</dbReference>
<dbReference type="Pfam" id="PF12849">
    <property type="entry name" value="PBP_like_2"/>
    <property type="match status" value="1"/>
</dbReference>
<evidence type="ECO:0000313" key="3">
    <source>
        <dbReference type="EMBL" id="SDM77940.1"/>
    </source>
</evidence>
<evidence type="ECO:0000256" key="1">
    <source>
        <dbReference type="ARBA" id="ARBA00022729"/>
    </source>
</evidence>
<keyword evidence="4" id="KW-1185">Reference proteome</keyword>
<dbReference type="SUPFAM" id="SSF53850">
    <property type="entry name" value="Periplasmic binding protein-like II"/>
    <property type="match status" value="1"/>
</dbReference>
<keyword evidence="1" id="KW-0732">Signal</keyword>